<dbReference type="OrthoDB" id="9805304at2"/>
<dbReference type="AlphaFoldDB" id="A0A5S9PRN1"/>
<evidence type="ECO:0000256" key="1">
    <source>
        <dbReference type="ARBA" id="ARBA00022801"/>
    </source>
</evidence>
<dbReference type="Proteomes" id="UP000441399">
    <property type="component" value="Unassembled WGS sequence"/>
</dbReference>
<feature type="domain" description="Thioesterase" evidence="2">
    <location>
        <begin position="46"/>
        <end position="116"/>
    </location>
</feature>
<protein>
    <recommendedName>
        <fullName evidence="2">Thioesterase domain-containing protein</fullName>
    </recommendedName>
</protein>
<organism evidence="3 4">
    <name type="scientific">BD1-7 clade bacterium</name>
    <dbReference type="NCBI Taxonomy" id="2029982"/>
    <lineage>
        <taxon>Bacteria</taxon>
        <taxon>Pseudomonadati</taxon>
        <taxon>Pseudomonadota</taxon>
        <taxon>Gammaproteobacteria</taxon>
        <taxon>Cellvibrionales</taxon>
        <taxon>Spongiibacteraceae</taxon>
        <taxon>BD1-7 clade</taxon>
    </lineage>
</organism>
<proteinExistence type="predicted"/>
<evidence type="ECO:0000259" key="2">
    <source>
        <dbReference type="Pfam" id="PF03061"/>
    </source>
</evidence>
<dbReference type="Pfam" id="PF03061">
    <property type="entry name" value="4HBT"/>
    <property type="match status" value="1"/>
</dbReference>
<name>A0A5S9PRN1_9GAMM</name>
<dbReference type="InterPro" id="IPR006683">
    <property type="entry name" value="Thioestr_dom"/>
</dbReference>
<dbReference type="GO" id="GO:0016289">
    <property type="term" value="F:acyl-CoA hydrolase activity"/>
    <property type="evidence" value="ECO:0007669"/>
    <property type="project" value="UniProtKB-ARBA"/>
</dbReference>
<dbReference type="CDD" id="cd03443">
    <property type="entry name" value="PaaI_thioesterase"/>
    <property type="match status" value="1"/>
</dbReference>
<evidence type="ECO:0000313" key="3">
    <source>
        <dbReference type="EMBL" id="CAA0106775.1"/>
    </source>
</evidence>
<dbReference type="InterPro" id="IPR029069">
    <property type="entry name" value="HotDog_dom_sf"/>
</dbReference>
<gene>
    <name evidence="3" type="ORF">OPDIPICF_01109</name>
</gene>
<dbReference type="Gene3D" id="3.10.129.10">
    <property type="entry name" value="Hotdog Thioesterase"/>
    <property type="match status" value="1"/>
</dbReference>
<evidence type="ECO:0000313" key="4">
    <source>
        <dbReference type="Proteomes" id="UP000441399"/>
    </source>
</evidence>
<dbReference type="EMBL" id="CACSIO010000012">
    <property type="protein sequence ID" value="CAA0106775.1"/>
    <property type="molecule type" value="Genomic_DNA"/>
</dbReference>
<reference evidence="3 4" key="1">
    <citation type="submission" date="2019-11" db="EMBL/GenBank/DDBJ databases">
        <authorList>
            <person name="Holert J."/>
        </authorList>
    </citation>
    <scope>NUCLEOTIDE SEQUENCE [LARGE SCALE GENOMIC DNA]</scope>
    <source>
        <strain evidence="3">SB11_3</strain>
    </source>
</reference>
<keyword evidence="4" id="KW-1185">Reference proteome</keyword>
<sequence length="135" mass="14779">MFSTQRLNTFFSEMFPESGVVVESVGTRSARMRMCISRRHLRPGETVSGPAMMELADALLHAAILGELGLEWEAVTTNLNINFLRSPLSNKDLVGHCSLIKVGRTQIVGEANIYSDGFSEPVAHAVGTYAIPVER</sequence>
<dbReference type="NCBIfam" id="TIGR00369">
    <property type="entry name" value="unchar_dom_1"/>
    <property type="match status" value="1"/>
</dbReference>
<dbReference type="SUPFAM" id="SSF54637">
    <property type="entry name" value="Thioesterase/thiol ester dehydrase-isomerase"/>
    <property type="match status" value="1"/>
</dbReference>
<accession>A0A5S9PRN1</accession>
<keyword evidence="1" id="KW-0378">Hydrolase</keyword>
<dbReference type="InterPro" id="IPR003736">
    <property type="entry name" value="PAAI_dom"/>
</dbReference>